<reference evidence="1" key="3">
    <citation type="journal article" name="Syst. Appl. Microbiol.">
        <title>Streptomyces alkaliterrae sp. nov., isolated from an alkaline soil, and emended descriptions of Streptomyces alkaliphilus, Streptomyces calidiresistens and Streptomyces durbertensis.</title>
        <authorList>
            <person name="Swiecimska M."/>
            <person name="Golinska P."/>
            <person name="Nouioui I."/>
            <person name="Wypij M."/>
            <person name="Rai M."/>
            <person name="Sangal V."/>
            <person name="Goodfellow M."/>
        </authorList>
    </citation>
    <scope>NUCLEOTIDE SEQUENCE</scope>
    <source>
        <strain evidence="1">OF8</strain>
    </source>
</reference>
<reference evidence="2 3" key="1">
    <citation type="submission" date="2019-10" db="EMBL/GenBank/DDBJ databases">
        <title>Streptomyces sp. nov., a novel actinobacterium isolated from alkaline environment.</title>
        <authorList>
            <person name="Golinska P."/>
        </authorList>
    </citation>
    <scope>NUCLEOTIDE SEQUENCE [LARGE SCALE GENOMIC DNA]</scope>
    <source>
        <strain evidence="2 3">OF1</strain>
    </source>
</reference>
<proteinExistence type="predicted"/>
<evidence type="ECO:0000313" key="4">
    <source>
        <dbReference type="Proteomes" id="UP000517765"/>
    </source>
</evidence>
<dbReference type="Gene3D" id="3.20.20.190">
    <property type="entry name" value="Phosphatidylinositol (PI) phosphodiesterase"/>
    <property type="match status" value="1"/>
</dbReference>
<sequence length="283" mass="30602">MLELDVWTNGFGSGWRVSHNAPLWNDNNCVGAATPDGLRSGARDRPLDGCLADLRTWSDANPGHRPILLKFEMKDGFNAVGGRGPAAFDALVAARLGQKVYRPAELAAGHRDLDEAVRAKGWPSRSELAGRFLIHLIPGTVEEGNPFDTLWTDREYATHLRDLAAGGRLDSATAFPAVHHAEAGDPRVRRYSDASLRPWFVVFDGDASAYRDGSIDTRWYMERGYLLVMTSAHRVPPAIDGRNPTEAQALERVGLLAAAGASVVSADWVGLPSVLATVVPRGG</sequence>
<protein>
    <submittedName>
        <fullName evidence="2">Uncharacterized protein</fullName>
    </submittedName>
</protein>
<dbReference type="Proteomes" id="UP000517765">
    <property type="component" value="Unassembled WGS sequence"/>
</dbReference>
<dbReference type="OrthoDB" id="195526at2"/>
<dbReference type="Pfam" id="PF16670">
    <property type="entry name" value="PI-PLC-C1"/>
    <property type="match status" value="1"/>
</dbReference>
<evidence type="ECO:0000313" key="1">
    <source>
        <dbReference type="EMBL" id="MBB1262269.1"/>
    </source>
</evidence>
<dbReference type="GO" id="GO:0008081">
    <property type="term" value="F:phosphoric diester hydrolase activity"/>
    <property type="evidence" value="ECO:0007669"/>
    <property type="project" value="InterPro"/>
</dbReference>
<keyword evidence="3" id="KW-1185">Reference proteome</keyword>
<evidence type="ECO:0000313" key="2">
    <source>
        <dbReference type="EMBL" id="MQS05007.1"/>
    </source>
</evidence>
<dbReference type="GO" id="GO:0006629">
    <property type="term" value="P:lipid metabolic process"/>
    <property type="evidence" value="ECO:0007669"/>
    <property type="project" value="InterPro"/>
</dbReference>
<reference evidence="4" key="2">
    <citation type="submission" date="2020-05" db="EMBL/GenBank/DDBJ databases">
        <title>Classification of alakaliphilic streptomycetes isolated from an alkaline soil next to Lonar Crater, India and a proposal for the recognition of Streptomyces alkaliterrae sp. nov.</title>
        <authorList>
            <person name="Golinska P."/>
        </authorList>
    </citation>
    <scope>NUCLEOTIDE SEQUENCE [LARGE SCALE GENOMIC DNA]</scope>
    <source>
        <strain evidence="4">OF8</strain>
    </source>
</reference>
<accession>A0A5P0YZG6</accession>
<comment type="caution">
    <text evidence="2">The sequence shown here is derived from an EMBL/GenBank/DDBJ whole genome shotgun (WGS) entry which is preliminary data.</text>
</comment>
<dbReference type="SUPFAM" id="SSF51695">
    <property type="entry name" value="PLC-like phosphodiesterases"/>
    <property type="match status" value="1"/>
</dbReference>
<evidence type="ECO:0000313" key="3">
    <source>
        <dbReference type="Proteomes" id="UP000320857"/>
    </source>
</evidence>
<dbReference type="EMBL" id="JABJXA010000294">
    <property type="protein sequence ID" value="MBB1262269.1"/>
    <property type="molecule type" value="Genomic_DNA"/>
</dbReference>
<dbReference type="Proteomes" id="UP000320857">
    <property type="component" value="Unassembled WGS sequence"/>
</dbReference>
<dbReference type="CDD" id="cd08589">
    <property type="entry name" value="PI-PLCc_SaPLC1_like"/>
    <property type="match status" value="1"/>
</dbReference>
<dbReference type="AlphaFoldDB" id="A0A5P0YZG6"/>
<name>A0A5P0YZG6_9ACTN</name>
<gene>
    <name evidence="2" type="ORF">FNX44_024765</name>
    <name evidence="1" type="ORF">H3147_26190</name>
</gene>
<dbReference type="InterPro" id="IPR017946">
    <property type="entry name" value="PLC-like_Pdiesterase_TIM-brl"/>
</dbReference>
<dbReference type="EMBL" id="VJYK02000407">
    <property type="protein sequence ID" value="MQS05007.1"/>
    <property type="molecule type" value="Genomic_DNA"/>
</dbReference>
<dbReference type="InterPro" id="IPR032075">
    <property type="entry name" value="PI-PLC-C1"/>
</dbReference>
<organism evidence="2 3">
    <name type="scientific">Streptomyces alkaliterrae</name>
    <dbReference type="NCBI Taxonomy" id="2213162"/>
    <lineage>
        <taxon>Bacteria</taxon>
        <taxon>Bacillati</taxon>
        <taxon>Actinomycetota</taxon>
        <taxon>Actinomycetes</taxon>
        <taxon>Kitasatosporales</taxon>
        <taxon>Streptomycetaceae</taxon>
        <taxon>Streptomyces</taxon>
    </lineage>
</organism>